<evidence type="ECO:0000313" key="4">
    <source>
        <dbReference type="Proteomes" id="UP000004816"/>
    </source>
</evidence>
<keyword evidence="2" id="KW-1133">Transmembrane helix</keyword>
<name>U1LM97_SEGRC</name>
<organism evidence="3 4">
    <name type="scientific">Segniliparus rugosus (strain ATCC BAA-974 / DSM 45345 / CCUG 50838 / CIP 108380 / JCM 13579 / CDC 945)</name>
    <dbReference type="NCBI Taxonomy" id="679197"/>
    <lineage>
        <taxon>Bacteria</taxon>
        <taxon>Bacillati</taxon>
        <taxon>Actinomycetota</taxon>
        <taxon>Actinomycetes</taxon>
        <taxon>Mycobacteriales</taxon>
        <taxon>Segniliparaceae</taxon>
        <taxon>Segniliparus</taxon>
    </lineage>
</organism>
<sequence>MTKARLDLAHYVVSFGHGCRRAAQSFFGFATWGPSRKRLRQRLLVWPAPILALLLLLSLKMWSVVHYGDKGVQDFTSRKDPELQEDVSRLETVNIVNSWRAHFFRASQLLAAPGDPQLERADHELVVALAGAPQDESCGIRTDLVGVRELRGDQQVAQGHFQLGKQLYQQALDYAANAPDGCFQNAKTPNTPLRDWLQQTKDRLDTKTKIVQHGKLYWRDPKFTYPVGAGPGGVEFVGDDKLTEACANAATDVEEGQCIKEGRNLPPPPPDDQPPPPDDQPPPPDDQSSSDGSPPPPSDGSPPPGGQPPPPGGPGDNDGQGQADPDLAGDGEILLGDGSPLDRLGQMLQWERVRQHDRDRPKQ</sequence>
<proteinExistence type="predicted"/>
<gene>
    <name evidence="3" type="ORF">HMPREF9336_04240</name>
</gene>
<comment type="caution">
    <text evidence="3">The sequence shown here is derived from an EMBL/GenBank/DDBJ whole genome shotgun (WGS) entry which is preliminary data.</text>
</comment>
<feature type="compositionally biased region" description="Pro residues" evidence="1">
    <location>
        <begin position="265"/>
        <end position="285"/>
    </location>
</feature>
<evidence type="ECO:0000313" key="3">
    <source>
        <dbReference type="EMBL" id="ERG69096.1"/>
    </source>
</evidence>
<dbReference type="OrthoDB" id="4641441at2"/>
<keyword evidence="4" id="KW-1185">Reference proteome</keyword>
<feature type="compositionally biased region" description="Pro residues" evidence="1">
    <location>
        <begin position="293"/>
        <end position="313"/>
    </location>
</feature>
<feature type="region of interest" description="Disordered" evidence="1">
    <location>
        <begin position="253"/>
        <end position="341"/>
    </location>
</feature>
<dbReference type="HOGENOM" id="CLU_762669_0_0_11"/>
<evidence type="ECO:0000256" key="1">
    <source>
        <dbReference type="SAM" id="MobiDB-lite"/>
    </source>
</evidence>
<reference evidence="3 4" key="1">
    <citation type="journal article" date="2011" name="Stand. Genomic Sci.">
        <title>High quality draft genome sequence of Segniliparus rugosus CDC 945(T)= (ATCC BAA-974(T)).</title>
        <authorList>
            <person name="Earl A.M."/>
            <person name="Desjardins C.A."/>
            <person name="Fitzgerald M.G."/>
            <person name="Arachchi H.M."/>
            <person name="Zeng Q."/>
            <person name="Mehta T."/>
            <person name="Griggs A."/>
            <person name="Birren B.W."/>
            <person name="Toney N.C."/>
            <person name="Carr J."/>
            <person name="Posey J."/>
            <person name="Butler W.R."/>
        </authorList>
    </citation>
    <scope>NUCLEOTIDE SEQUENCE [LARGE SCALE GENOMIC DNA]</scope>
    <source>
        <strain evidence="4">ATCC BAA-974 / DSM 45345 / CCUG 50838 / CIP 108380 / JCM 13579 / CDC 945</strain>
    </source>
</reference>
<dbReference type="STRING" id="679197.HMPREF9336_04240"/>
<feature type="transmembrane region" description="Helical" evidence="2">
    <location>
        <begin position="43"/>
        <end position="62"/>
    </location>
</feature>
<dbReference type="Proteomes" id="UP000004816">
    <property type="component" value="Unassembled WGS sequence"/>
</dbReference>
<dbReference type="AlphaFoldDB" id="U1LM97"/>
<accession>U1LM97</accession>
<feature type="compositionally biased region" description="Low complexity" evidence="1">
    <location>
        <begin position="317"/>
        <end position="326"/>
    </location>
</feature>
<protein>
    <submittedName>
        <fullName evidence="3">Uncharacterized protein</fullName>
    </submittedName>
</protein>
<dbReference type="EMBL" id="ACZI02000003">
    <property type="protein sequence ID" value="ERG69096.1"/>
    <property type="molecule type" value="Genomic_DNA"/>
</dbReference>
<dbReference type="RefSeq" id="WP_021030461.1">
    <property type="nucleotide sequence ID" value="NZ_KI391954.1"/>
</dbReference>
<keyword evidence="2" id="KW-0472">Membrane</keyword>
<evidence type="ECO:0000256" key="2">
    <source>
        <dbReference type="SAM" id="Phobius"/>
    </source>
</evidence>
<keyword evidence="2" id="KW-0812">Transmembrane</keyword>